<feature type="chain" id="PRO_5041200471" evidence="2">
    <location>
        <begin position="30"/>
        <end position="408"/>
    </location>
</feature>
<comment type="caution">
    <text evidence="3">The sequence shown here is derived from an EMBL/GenBank/DDBJ whole genome shotgun (WGS) entry which is preliminary data.</text>
</comment>
<keyword evidence="4" id="KW-1185">Reference proteome</keyword>
<dbReference type="InterPro" id="IPR053216">
    <property type="entry name" value="Appressorial_penetr-assoc"/>
</dbReference>
<dbReference type="PANTHER" id="PTHR34587:SF2">
    <property type="entry name" value="G-PROTEIN COUPLED RECEPTORS FAMILY 1 PROFILE DOMAIN-CONTAINING PROTEIN"/>
    <property type="match status" value="1"/>
</dbReference>
<keyword evidence="2" id="KW-0732">Signal</keyword>
<dbReference type="Proteomes" id="UP001175228">
    <property type="component" value="Unassembled WGS sequence"/>
</dbReference>
<sequence>MLQARRQLRLLRVLPAVVTLVMVTPVAERTPPALLHHTASSGNNAANSSDAQTSLTLDPAVIGAGFANDGQSPPVAGQSPSLTTTNNFINFCLTVDAPITNGQQITAGSCNPIPIGAIPTTDNMPSSKFTNPQNFGTIKANTAFDISMAIQKMQTGNFVNATANYFAAPQQLNSQGQIIGHTHVVIEELDSLDQKTPTDPKTFAFFKGVNGAAVNGVVTASVDKGLPAGFYKLSSINAAANHQPVIVAIAQHGALDDAIYFTVTDDGQPASNSTASSSAASGSVSATATAANGTATASVSATDSAAVSGSVSASIAASVSDSAVASASATASTNGGKQSSASASASNKSDTASTAASATGKGDTASATASATDVASASDAASATASDAAATESSSASTAEKGKGNGKN</sequence>
<feature type="region of interest" description="Disordered" evidence="1">
    <location>
        <begin position="330"/>
        <end position="408"/>
    </location>
</feature>
<protein>
    <submittedName>
        <fullName evidence="3">Uncharacterized protein</fullName>
    </submittedName>
</protein>
<evidence type="ECO:0000313" key="4">
    <source>
        <dbReference type="Proteomes" id="UP001175228"/>
    </source>
</evidence>
<dbReference type="AlphaFoldDB" id="A0AA39UUF7"/>
<evidence type="ECO:0000313" key="3">
    <source>
        <dbReference type="EMBL" id="KAK0497819.1"/>
    </source>
</evidence>
<gene>
    <name evidence="3" type="ORF">EDD18DRAFT_120990</name>
</gene>
<feature type="signal peptide" evidence="2">
    <location>
        <begin position="1"/>
        <end position="29"/>
    </location>
</feature>
<name>A0AA39UUF7_9AGAR</name>
<dbReference type="PANTHER" id="PTHR34587">
    <property type="entry name" value="VWFA DOMAIN-CONTAINING PROTEIN"/>
    <property type="match status" value="1"/>
</dbReference>
<feature type="compositionally biased region" description="Low complexity" evidence="1">
    <location>
        <begin position="330"/>
        <end position="399"/>
    </location>
</feature>
<proteinExistence type="predicted"/>
<organism evidence="3 4">
    <name type="scientific">Armillaria luteobubalina</name>
    <dbReference type="NCBI Taxonomy" id="153913"/>
    <lineage>
        <taxon>Eukaryota</taxon>
        <taxon>Fungi</taxon>
        <taxon>Dikarya</taxon>
        <taxon>Basidiomycota</taxon>
        <taxon>Agaricomycotina</taxon>
        <taxon>Agaricomycetes</taxon>
        <taxon>Agaricomycetidae</taxon>
        <taxon>Agaricales</taxon>
        <taxon>Marasmiineae</taxon>
        <taxon>Physalacriaceae</taxon>
        <taxon>Armillaria</taxon>
    </lineage>
</organism>
<evidence type="ECO:0000256" key="1">
    <source>
        <dbReference type="SAM" id="MobiDB-lite"/>
    </source>
</evidence>
<reference evidence="3" key="1">
    <citation type="submission" date="2023-06" db="EMBL/GenBank/DDBJ databases">
        <authorList>
            <consortium name="Lawrence Berkeley National Laboratory"/>
            <person name="Ahrendt S."/>
            <person name="Sahu N."/>
            <person name="Indic B."/>
            <person name="Wong-Bajracharya J."/>
            <person name="Merenyi Z."/>
            <person name="Ke H.-M."/>
            <person name="Monk M."/>
            <person name="Kocsube S."/>
            <person name="Drula E."/>
            <person name="Lipzen A."/>
            <person name="Balint B."/>
            <person name="Henrissat B."/>
            <person name="Andreopoulos B."/>
            <person name="Martin F.M."/>
            <person name="Harder C.B."/>
            <person name="Rigling D."/>
            <person name="Ford K.L."/>
            <person name="Foster G.D."/>
            <person name="Pangilinan J."/>
            <person name="Papanicolaou A."/>
            <person name="Barry K."/>
            <person name="LaButti K."/>
            <person name="Viragh M."/>
            <person name="Koriabine M."/>
            <person name="Yan M."/>
            <person name="Riley R."/>
            <person name="Champramary S."/>
            <person name="Plett K.L."/>
            <person name="Tsai I.J."/>
            <person name="Slot J."/>
            <person name="Sipos G."/>
            <person name="Plett J."/>
            <person name="Nagy L.G."/>
            <person name="Grigoriev I.V."/>
        </authorList>
    </citation>
    <scope>NUCLEOTIDE SEQUENCE</scope>
    <source>
        <strain evidence="3">HWK02</strain>
    </source>
</reference>
<accession>A0AA39UUF7</accession>
<evidence type="ECO:0000256" key="2">
    <source>
        <dbReference type="SAM" id="SignalP"/>
    </source>
</evidence>
<dbReference type="EMBL" id="JAUEPU010000012">
    <property type="protein sequence ID" value="KAK0497819.1"/>
    <property type="molecule type" value="Genomic_DNA"/>
</dbReference>